<dbReference type="EMBL" id="JBHUHR010000005">
    <property type="protein sequence ID" value="MFD2033687.1"/>
    <property type="molecule type" value="Genomic_DNA"/>
</dbReference>
<feature type="transmembrane region" description="Helical" evidence="2">
    <location>
        <begin position="12"/>
        <end position="32"/>
    </location>
</feature>
<comment type="caution">
    <text evidence="3">The sequence shown here is derived from an EMBL/GenBank/DDBJ whole genome shotgun (WGS) entry which is preliminary data.</text>
</comment>
<gene>
    <name evidence="3" type="ORF">ACFSKL_02735</name>
</gene>
<dbReference type="RefSeq" id="WP_376883322.1">
    <property type="nucleotide sequence ID" value="NZ_JBHUHR010000005.1"/>
</dbReference>
<proteinExistence type="predicted"/>
<organism evidence="3 4">
    <name type="scientific">Belliella marina</name>
    <dbReference type="NCBI Taxonomy" id="1644146"/>
    <lineage>
        <taxon>Bacteria</taxon>
        <taxon>Pseudomonadati</taxon>
        <taxon>Bacteroidota</taxon>
        <taxon>Cytophagia</taxon>
        <taxon>Cytophagales</taxon>
        <taxon>Cyclobacteriaceae</taxon>
        <taxon>Belliella</taxon>
    </lineage>
</organism>
<feature type="coiled-coil region" evidence="1">
    <location>
        <begin position="34"/>
        <end position="75"/>
    </location>
</feature>
<protein>
    <submittedName>
        <fullName evidence="3">Septum formation initiator family protein</fullName>
    </submittedName>
</protein>
<dbReference type="Pfam" id="PF04977">
    <property type="entry name" value="DivIC"/>
    <property type="match status" value="1"/>
</dbReference>
<dbReference type="Proteomes" id="UP001597361">
    <property type="component" value="Unassembled WGS sequence"/>
</dbReference>
<accession>A0ABW4VJH9</accession>
<sequence>MNKYLKYTKNFYFVFTALFVLWMIFIDSNDIFSHFKLNSKVKELENQKEFLLERKEKIKQDREELMSNYELLEKFARERYLMKKKTEDLYVIIQDK</sequence>
<keyword evidence="2" id="KW-0472">Membrane</keyword>
<evidence type="ECO:0000256" key="2">
    <source>
        <dbReference type="SAM" id="Phobius"/>
    </source>
</evidence>
<evidence type="ECO:0000313" key="4">
    <source>
        <dbReference type="Proteomes" id="UP001597361"/>
    </source>
</evidence>
<keyword evidence="4" id="KW-1185">Reference proteome</keyword>
<keyword evidence="2" id="KW-0812">Transmembrane</keyword>
<dbReference type="InterPro" id="IPR007060">
    <property type="entry name" value="FtsL/DivIC"/>
</dbReference>
<evidence type="ECO:0000313" key="3">
    <source>
        <dbReference type="EMBL" id="MFD2033687.1"/>
    </source>
</evidence>
<keyword evidence="1" id="KW-0175">Coiled coil</keyword>
<keyword evidence="2" id="KW-1133">Transmembrane helix</keyword>
<evidence type="ECO:0000256" key="1">
    <source>
        <dbReference type="SAM" id="Coils"/>
    </source>
</evidence>
<reference evidence="4" key="1">
    <citation type="journal article" date="2019" name="Int. J. Syst. Evol. Microbiol.">
        <title>The Global Catalogue of Microorganisms (GCM) 10K type strain sequencing project: providing services to taxonomists for standard genome sequencing and annotation.</title>
        <authorList>
            <consortium name="The Broad Institute Genomics Platform"/>
            <consortium name="The Broad Institute Genome Sequencing Center for Infectious Disease"/>
            <person name="Wu L."/>
            <person name="Ma J."/>
        </authorList>
    </citation>
    <scope>NUCLEOTIDE SEQUENCE [LARGE SCALE GENOMIC DNA]</scope>
    <source>
        <strain evidence="4">CGMCC 1.15180</strain>
    </source>
</reference>
<name>A0ABW4VJH9_9BACT</name>